<feature type="compositionally biased region" description="Basic and acidic residues" evidence="1">
    <location>
        <begin position="448"/>
        <end position="459"/>
    </location>
</feature>
<feature type="compositionally biased region" description="Low complexity" evidence="1">
    <location>
        <begin position="362"/>
        <end position="395"/>
    </location>
</feature>
<organism evidence="2 3">
    <name type="scientific">Tilletia horrida</name>
    <dbReference type="NCBI Taxonomy" id="155126"/>
    <lineage>
        <taxon>Eukaryota</taxon>
        <taxon>Fungi</taxon>
        <taxon>Dikarya</taxon>
        <taxon>Basidiomycota</taxon>
        <taxon>Ustilaginomycotina</taxon>
        <taxon>Exobasidiomycetes</taxon>
        <taxon>Tilletiales</taxon>
        <taxon>Tilletiaceae</taxon>
        <taxon>Tilletia</taxon>
    </lineage>
</organism>
<evidence type="ECO:0000313" key="2">
    <source>
        <dbReference type="EMBL" id="KAK0518930.1"/>
    </source>
</evidence>
<feature type="compositionally biased region" description="Basic and acidic residues" evidence="1">
    <location>
        <begin position="324"/>
        <end position="348"/>
    </location>
</feature>
<feature type="compositionally biased region" description="Polar residues" evidence="1">
    <location>
        <begin position="309"/>
        <end position="319"/>
    </location>
</feature>
<evidence type="ECO:0000256" key="1">
    <source>
        <dbReference type="SAM" id="MobiDB-lite"/>
    </source>
</evidence>
<feature type="region of interest" description="Disordered" evidence="1">
    <location>
        <begin position="1"/>
        <end position="46"/>
    </location>
</feature>
<keyword evidence="3" id="KW-1185">Reference proteome</keyword>
<accession>A0AAN6G3Z9</accession>
<dbReference type="AlphaFoldDB" id="A0AAN6G3Z9"/>
<feature type="region of interest" description="Disordered" evidence="1">
    <location>
        <begin position="955"/>
        <end position="989"/>
    </location>
</feature>
<feature type="region of interest" description="Disordered" evidence="1">
    <location>
        <begin position="286"/>
        <end position="421"/>
    </location>
</feature>
<feature type="non-terminal residue" evidence="2">
    <location>
        <position position="1042"/>
    </location>
</feature>
<proteinExistence type="predicted"/>
<feature type="compositionally biased region" description="Low complexity" evidence="1">
    <location>
        <begin position="966"/>
        <end position="977"/>
    </location>
</feature>
<sequence>MAQHPITASTEVRSSSSRHGSGKAPRSRSKRSRATPLDWLDKDASPDTWGQPVPRIDALGDAVSRYYPDYSLPMPTFYHRSGMTSYTFMGVDFTDPFDADSFPLPSTDHRLGCLRFYLSLIKNDALARGLTHVVALFHRVKKITRRVKKRRMQAFQAAKLDEENAKKTDRQIVDELNFHRLSTQTPTNSRGIVLFLYDAPLDTIGPLRCSDSETANLVASYGWSYDTVLLRAADAHRMRPFTREHVFDAEAWQAYAAVITSSLASSEGSSPEVELLPSFVGPQPLFSAPSPAQSPMHGVVGADEESDGTVAQSTGSRGRSYTRAHSDYRYDSSRSHSRDGDSDRDSSRRASAAPMPAPSTQPGPSTVSGPTSSLLDRPAPASSSSSLAEPTPSSARALAAPTTDRGLGTSPFSSGGLDQNMERGTEKEIILLGDSSQRLSLMDVDTPVDQKDENQSQEEKMEEAEWVQEEEDEQQSQIAEIRVNAVRSDGSKKGPRAIWLPDVSAPIRDGLQTWAMFEVWVNGLGQLTPGLRLADSPRMLRPVPNSASPSQHLPQFLEIDPATGGYAPKNDVIAIMRRIGLPPEVVLNIMTKTCTSQPDWVNLCRGFIGNQAATKAYVSIIGPLFFTPAWEMKWETVRRVMPRVSDHRHAKRSAVVEVYQRTLVLPDMATTLHCAVNMWEEHKWSAVEQASIDLIADELLARYHAEGWSFGSRITPSVHRFLRGAHTMLALVRSATRLRKLDLRLGVWALYDTISDAAFYFGPEQLYDLVAGLKELDSISITLGVKNWASNEQHNQDLAIKVEHAIGFRRSLGSTNLDSQQTVLDRKKIRFLRIVVPDAELVLEPDFLFDCLDQVTHFELVCRHLDTRVSALELLYLVAQKFGDTLETLRLVILDDSNTGRVLTPGTGKQATHSTAAPWQPWDDDDGYSDEDFYAEYQHQAALLAQLGPNAVHAMSTSASPHPFQGSSTAATATGSGNTLGGPGYSDPTSAGSSQAGLWYLQRQNYDNPVKLPRLRAFHLECQRLDLDLLRRFDLTGVTHFV</sequence>
<feature type="compositionally biased region" description="Polar residues" evidence="1">
    <location>
        <begin position="1"/>
        <end position="19"/>
    </location>
</feature>
<name>A0AAN6G3Z9_9BASI</name>
<dbReference type="EMBL" id="JAPDMQ010001125">
    <property type="protein sequence ID" value="KAK0518930.1"/>
    <property type="molecule type" value="Genomic_DNA"/>
</dbReference>
<dbReference type="Proteomes" id="UP001176521">
    <property type="component" value="Unassembled WGS sequence"/>
</dbReference>
<feature type="region of interest" description="Disordered" evidence="1">
    <location>
        <begin position="447"/>
        <end position="476"/>
    </location>
</feature>
<protein>
    <submittedName>
        <fullName evidence="2">Uncharacterized protein</fullName>
    </submittedName>
</protein>
<gene>
    <name evidence="2" type="ORF">OC842_007625</name>
</gene>
<reference evidence="2" key="1">
    <citation type="journal article" date="2023" name="PhytoFront">
        <title>Draft Genome Resources of Seven Strains of Tilletia horrida, Causal Agent of Kernel Smut of Rice.</title>
        <authorList>
            <person name="Khanal S."/>
            <person name="Antony Babu S."/>
            <person name="Zhou X.G."/>
        </authorList>
    </citation>
    <scope>NUCLEOTIDE SEQUENCE</scope>
    <source>
        <strain evidence="2">TX3</strain>
    </source>
</reference>
<comment type="caution">
    <text evidence="2">The sequence shown here is derived from an EMBL/GenBank/DDBJ whole genome shotgun (WGS) entry which is preliminary data.</text>
</comment>
<feature type="compositionally biased region" description="Acidic residues" evidence="1">
    <location>
        <begin position="460"/>
        <end position="474"/>
    </location>
</feature>
<evidence type="ECO:0000313" key="3">
    <source>
        <dbReference type="Proteomes" id="UP001176521"/>
    </source>
</evidence>